<evidence type="ECO:0000313" key="3">
    <source>
        <dbReference type="Proteomes" id="UP001234178"/>
    </source>
</evidence>
<protein>
    <submittedName>
        <fullName evidence="2">Uncharacterized protein</fullName>
    </submittedName>
</protein>
<accession>A0ABR0B0H2</accession>
<organism evidence="2 3">
    <name type="scientific">Daphnia magna</name>
    <dbReference type="NCBI Taxonomy" id="35525"/>
    <lineage>
        <taxon>Eukaryota</taxon>
        <taxon>Metazoa</taxon>
        <taxon>Ecdysozoa</taxon>
        <taxon>Arthropoda</taxon>
        <taxon>Crustacea</taxon>
        <taxon>Branchiopoda</taxon>
        <taxon>Diplostraca</taxon>
        <taxon>Cladocera</taxon>
        <taxon>Anomopoda</taxon>
        <taxon>Daphniidae</taxon>
        <taxon>Daphnia</taxon>
    </lineage>
</organism>
<comment type="caution">
    <text evidence="2">The sequence shown here is derived from an EMBL/GenBank/DDBJ whole genome shotgun (WGS) entry which is preliminary data.</text>
</comment>
<evidence type="ECO:0000256" key="1">
    <source>
        <dbReference type="SAM" id="MobiDB-lite"/>
    </source>
</evidence>
<reference evidence="2 3" key="1">
    <citation type="journal article" date="2023" name="Nucleic Acids Res.">
        <title>The hologenome of Daphnia magna reveals possible DNA methylation and microbiome-mediated evolution of the host genome.</title>
        <authorList>
            <person name="Chaturvedi A."/>
            <person name="Li X."/>
            <person name="Dhandapani V."/>
            <person name="Marshall H."/>
            <person name="Kissane S."/>
            <person name="Cuenca-Cambronero M."/>
            <person name="Asole G."/>
            <person name="Calvet F."/>
            <person name="Ruiz-Romero M."/>
            <person name="Marangio P."/>
            <person name="Guigo R."/>
            <person name="Rago D."/>
            <person name="Mirbahai L."/>
            <person name="Eastwood N."/>
            <person name="Colbourne J.K."/>
            <person name="Zhou J."/>
            <person name="Mallon E."/>
            <person name="Orsini L."/>
        </authorList>
    </citation>
    <scope>NUCLEOTIDE SEQUENCE [LARGE SCALE GENOMIC DNA]</scope>
    <source>
        <strain evidence="2">LRV0_1</strain>
    </source>
</reference>
<proteinExistence type="predicted"/>
<sequence>MGGGFINRQFCARSASRPRITNASRKSVVKHVYNVPGDFPVDRNHQLLLSSDIPLPLSSQKPFGRSNSSSCVQP</sequence>
<dbReference type="EMBL" id="JAOYFB010000039">
    <property type="protein sequence ID" value="KAK4030871.1"/>
    <property type="molecule type" value="Genomic_DNA"/>
</dbReference>
<name>A0ABR0B0H2_9CRUS</name>
<feature type="compositionally biased region" description="Polar residues" evidence="1">
    <location>
        <begin position="65"/>
        <end position="74"/>
    </location>
</feature>
<evidence type="ECO:0000313" key="2">
    <source>
        <dbReference type="EMBL" id="KAK4030871.1"/>
    </source>
</evidence>
<gene>
    <name evidence="2" type="ORF">OUZ56_024258</name>
</gene>
<keyword evidence="3" id="KW-1185">Reference proteome</keyword>
<feature type="region of interest" description="Disordered" evidence="1">
    <location>
        <begin position="55"/>
        <end position="74"/>
    </location>
</feature>
<dbReference type="Proteomes" id="UP001234178">
    <property type="component" value="Unassembled WGS sequence"/>
</dbReference>